<organism evidence="2 3">
    <name type="scientific">Discina gigas</name>
    <dbReference type="NCBI Taxonomy" id="1032678"/>
    <lineage>
        <taxon>Eukaryota</taxon>
        <taxon>Fungi</taxon>
        <taxon>Dikarya</taxon>
        <taxon>Ascomycota</taxon>
        <taxon>Pezizomycotina</taxon>
        <taxon>Pezizomycetes</taxon>
        <taxon>Pezizales</taxon>
        <taxon>Discinaceae</taxon>
        <taxon>Discina</taxon>
    </lineage>
</organism>
<sequence>MSTNSNPPEALGRPWSARILSSPPQSPVVESSSRQAASSLAEESPNQGGLWRALGGQDLGENFPESILLEQQQGRAQENFRVLQQASTYGGDQIFEPLPNDHHSSDSAGKQTTPRLGLVSSPAVKPSMPPRLMPKNPGGSSVTGGGRVEDAPSRTALTRVESKKAVTGLKKLDFEVIDEWIARIGYKQTLDKLWETAANKHEQYELSLKIWDIAADSWHKLGEFGALFWESCRELQIWSEAPGGEDAYKRLIRYEAVVPAMQEVYSKTDGRKKGSHNTIANKWGQNWTHGFDRDLGPDGRDRFPVDPSEKFLAGIANMARQGWQRGQVYSVVDWASKFRLGLVGPGHRKGTWFMPTDIELAIGRLDELLGDTTDISQISAEKLIEYLRGGAKKNIGGREHAAVRKIVTTKKVPRGRTWKGKERDNSADSEEEEDEIEEEDVGRGEERGKSKADETGEKGWNKPVAQFLEFELDKSLRGAILGGFDHFGDGLQHLRRKGHALVAMDADFMELMDIVAERAHELDLYFWHAGGKTSGGYLTNCFHSLTRQLLAQDPLVYALAVSLRSDGVHKLISYPFPPLWLDRGDETLGLTLPLNIEAHLDSSRPDRGIRMMLHLDNESKGAATKVGEGFNRRRLREWRDDVAARGEEERLEEIPVCIERVYSEADVEKYGPFVLALAKRGDLRLLLPEIPFGLPLGGIVKETQRIVSPHYVAVRDDLTLEREGLGTLSQVAEANKGLTALPKTPWGTPTGWENSGYRFPVAVEMNGIWAVGDAVLGLASWDSPMVQRNLRILFGDSDVARKKLINTVRRVMRTRLMKRLSIMHHAEKLVFCESSLYESMKGYDEQLREAVRLETPEPRRATPKGNIN</sequence>
<reference evidence="2 3" key="1">
    <citation type="submission" date="2024-02" db="EMBL/GenBank/DDBJ databases">
        <title>Discinaceae phylogenomics.</title>
        <authorList>
            <person name="Dirks A.C."/>
            <person name="James T.Y."/>
        </authorList>
    </citation>
    <scope>NUCLEOTIDE SEQUENCE [LARGE SCALE GENOMIC DNA]</scope>
    <source>
        <strain evidence="2 3">ACD0624</strain>
    </source>
</reference>
<dbReference type="EMBL" id="JBBBZM010000133">
    <property type="protein sequence ID" value="KAL0633219.1"/>
    <property type="molecule type" value="Genomic_DNA"/>
</dbReference>
<feature type="region of interest" description="Disordered" evidence="1">
    <location>
        <begin position="414"/>
        <end position="458"/>
    </location>
</feature>
<feature type="compositionally biased region" description="Low complexity" evidence="1">
    <location>
        <begin position="21"/>
        <end position="33"/>
    </location>
</feature>
<feature type="compositionally biased region" description="Basic and acidic residues" evidence="1">
    <location>
        <begin position="441"/>
        <end position="458"/>
    </location>
</feature>
<accession>A0ABR3GB90</accession>
<protein>
    <submittedName>
        <fullName evidence="2">Uncharacterized protein</fullName>
    </submittedName>
</protein>
<evidence type="ECO:0000313" key="2">
    <source>
        <dbReference type="EMBL" id="KAL0633219.1"/>
    </source>
</evidence>
<evidence type="ECO:0000256" key="1">
    <source>
        <dbReference type="SAM" id="MobiDB-lite"/>
    </source>
</evidence>
<proteinExistence type="predicted"/>
<keyword evidence="3" id="KW-1185">Reference proteome</keyword>
<gene>
    <name evidence="2" type="ORF">Q9L58_007903</name>
</gene>
<comment type="caution">
    <text evidence="2">The sequence shown here is derived from an EMBL/GenBank/DDBJ whole genome shotgun (WGS) entry which is preliminary data.</text>
</comment>
<feature type="compositionally biased region" description="Acidic residues" evidence="1">
    <location>
        <begin position="427"/>
        <end position="440"/>
    </location>
</feature>
<dbReference type="Proteomes" id="UP001447188">
    <property type="component" value="Unassembled WGS sequence"/>
</dbReference>
<feature type="region of interest" description="Disordered" evidence="1">
    <location>
        <begin position="91"/>
        <end position="156"/>
    </location>
</feature>
<evidence type="ECO:0000313" key="3">
    <source>
        <dbReference type="Proteomes" id="UP001447188"/>
    </source>
</evidence>
<name>A0ABR3GB90_9PEZI</name>
<feature type="region of interest" description="Disordered" evidence="1">
    <location>
        <begin position="1"/>
        <end position="57"/>
    </location>
</feature>